<dbReference type="PANTHER" id="PTHR43677">
    <property type="entry name" value="SHORT-CHAIN DEHYDROGENASE/REDUCTASE"/>
    <property type="match status" value="1"/>
</dbReference>
<gene>
    <name evidence="2" type="primary">qor_4</name>
    <name evidence="2" type="ORF">Voc01_104250</name>
</gene>
<dbReference type="Proteomes" id="UP000635606">
    <property type="component" value="Unassembled WGS sequence"/>
</dbReference>
<dbReference type="InterPro" id="IPR036291">
    <property type="entry name" value="NAD(P)-bd_dom_sf"/>
</dbReference>
<protein>
    <submittedName>
        <fullName evidence="2">NADPH:quinone reductase</fullName>
    </submittedName>
</protein>
<dbReference type="SUPFAM" id="SSF50129">
    <property type="entry name" value="GroES-like"/>
    <property type="match status" value="1"/>
</dbReference>
<dbReference type="EMBL" id="BOPH01000163">
    <property type="protein sequence ID" value="GIJ75508.1"/>
    <property type="molecule type" value="Genomic_DNA"/>
</dbReference>
<sequence length="327" mass="33017">MILPTTMRALLQPTWNGPADMRPVTGVPVPAPGPHEVLIRVGAAGVNFADVMRAHGTYHGGPRPPYLAGFEAAGEIVAVGAAVTDLALGVHVVGTGDAAFAEYAVLPAAGVAPVPPGWTDEQALGLVLNWATALAALRPLGRLRAGETVLVHAAAGGVGQAAVRMARHYGATVIATASAAKRDAVPADHVLDHRTTDLAADVRRLTGGAGADLVLEAVGGTTFHASLAAARRVTGRVVVYGMPGGEAAVSNHELIFTHPVHVTGLHIGALAAHAPATFADLMTELAALRAAGVYPPGRPTVHPLADGPAVLADLAAGVTVGKLALRP</sequence>
<keyword evidence="3" id="KW-1185">Reference proteome</keyword>
<evidence type="ECO:0000259" key="1">
    <source>
        <dbReference type="SMART" id="SM00829"/>
    </source>
</evidence>
<dbReference type="Gene3D" id="3.90.180.10">
    <property type="entry name" value="Medium-chain alcohol dehydrogenases, catalytic domain"/>
    <property type="match status" value="1"/>
</dbReference>
<dbReference type="SMART" id="SM00829">
    <property type="entry name" value="PKS_ER"/>
    <property type="match status" value="1"/>
</dbReference>
<dbReference type="SUPFAM" id="SSF51735">
    <property type="entry name" value="NAD(P)-binding Rossmann-fold domains"/>
    <property type="match status" value="1"/>
</dbReference>
<dbReference type="Pfam" id="PF08240">
    <property type="entry name" value="ADH_N"/>
    <property type="match status" value="1"/>
</dbReference>
<name>A0A8J4EI88_9ACTN</name>
<dbReference type="InterPro" id="IPR020843">
    <property type="entry name" value="ER"/>
</dbReference>
<reference evidence="2" key="1">
    <citation type="submission" date="2021-01" db="EMBL/GenBank/DDBJ databases">
        <title>Whole genome shotgun sequence of Virgisporangium ochraceum NBRC 16418.</title>
        <authorList>
            <person name="Komaki H."/>
            <person name="Tamura T."/>
        </authorList>
    </citation>
    <scope>NUCLEOTIDE SEQUENCE</scope>
    <source>
        <strain evidence="2">NBRC 16418</strain>
    </source>
</reference>
<comment type="caution">
    <text evidence="2">The sequence shown here is derived from an EMBL/GenBank/DDBJ whole genome shotgun (WGS) entry which is preliminary data.</text>
</comment>
<proteinExistence type="predicted"/>
<feature type="domain" description="Enoyl reductase (ER)" evidence="1">
    <location>
        <begin position="17"/>
        <end position="325"/>
    </location>
</feature>
<evidence type="ECO:0000313" key="3">
    <source>
        <dbReference type="Proteomes" id="UP000635606"/>
    </source>
</evidence>
<dbReference type="Pfam" id="PF00107">
    <property type="entry name" value="ADH_zinc_N"/>
    <property type="match status" value="1"/>
</dbReference>
<organism evidence="2 3">
    <name type="scientific">Virgisporangium ochraceum</name>
    <dbReference type="NCBI Taxonomy" id="65505"/>
    <lineage>
        <taxon>Bacteria</taxon>
        <taxon>Bacillati</taxon>
        <taxon>Actinomycetota</taxon>
        <taxon>Actinomycetes</taxon>
        <taxon>Micromonosporales</taxon>
        <taxon>Micromonosporaceae</taxon>
        <taxon>Virgisporangium</taxon>
    </lineage>
</organism>
<dbReference type="AlphaFoldDB" id="A0A8J4EI88"/>
<accession>A0A8J4EI88</accession>
<dbReference type="InterPro" id="IPR051397">
    <property type="entry name" value="Zn-ADH-like_protein"/>
</dbReference>
<dbReference type="InterPro" id="IPR013154">
    <property type="entry name" value="ADH-like_N"/>
</dbReference>
<dbReference type="InterPro" id="IPR011032">
    <property type="entry name" value="GroES-like_sf"/>
</dbReference>
<dbReference type="InterPro" id="IPR013149">
    <property type="entry name" value="ADH-like_C"/>
</dbReference>
<dbReference type="PANTHER" id="PTHR43677:SF4">
    <property type="entry name" value="QUINONE OXIDOREDUCTASE-LIKE PROTEIN 2"/>
    <property type="match status" value="1"/>
</dbReference>
<dbReference type="GO" id="GO:0016491">
    <property type="term" value="F:oxidoreductase activity"/>
    <property type="evidence" value="ECO:0007669"/>
    <property type="project" value="InterPro"/>
</dbReference>
<evidence type="ECO:0000313" key="2">
    <source>
        <dbReference type="EMBL" id="GIJ75508.1"/>
    </source>
</evidence>
<dbReference type="RefSeq" id="WP_203935268.1">
    <property type="nucleotide sequence ID" value="NZ_BOPH01000163.1"/>
</dbReference>